<evidence type="ECO:0000256" key="2">
    <source>
        <dbReference type="SAM" id="Phobius"/>
    </source>
</evidence>
<dbReference type="CDD" id="cd00054">
    <property type="entry name" value="EGF_CA"/>
    <property type="match status" value="1"/>
</dbReference>
<gene>
    <name evidence="3" type="ORF">ACHAW5_007444</name>
</gene>
<evidence type="ECO:0000313" key="4">
    <source>
        <dbReference type="Proteomes" id="UP001530315"/>
    </source>
</evidence>
<keyword evidence="2" id="KW-0812">Transmembrane</keyword>
<evidence type="ECO:0000313" key="3">
    <source>
        <dbReference type="EMBL" id="KAL3787981.1"/>
    </source>
</evidence>
<feature type="region of interest" description="Disordered" evidence="1">
    <location>
        <begin position="1"/>
        <end position="65"/>
    </location>
</feature>
<organism evidence="3 4">
    <name type="scientific">Stephanodiscus triporus</name>
    <dbReference type="NCBI Taxonomy" id="2934178"/>
    <lineage>
        <taxon>Eukaryota</taxon>
        <taxon>Sar</taxon>
        <taxon>Stramenopiles</taxon>
        <taxon>Ochrophyta</taxon>
        <taxon>Bacillariophyta</taxon>
        <taxon>Coscinodiscophyceae</taxon>
        <taxon>Thalassiosirophycidae</taxon>
        <taxon>Stephanodiscales</taxon>
        <taxon>Stephanodiscaceae</taxon>
        <taxon>Stephanodiscus</taxon>
    </lineage>
</organism>
<proteinExistence type="predicted"/>
<dbReference type="Proteomes" id="UP001530315">
    <property type="component" value="Unassembled WGS sequence"/>
</dbReference>
<comment type="caution">
    <text evidence="3">The sequence shown here is derived from an EMBL/GenBank/DDBJ whole genome shotgun (WGS) entry which is preliminary data.</text>
</comment>
<dbReference type="EMBL" id="JALLAZ020000751">
    <property type="protein sequence ID" value="KAL3787981.1"/>
    <property type="molecule type" value="Genomic_DNA"/>
</dbReference>
<protein>
    <submittedName>
        <fullName evidence="3">Uncharacterized protein</fullName>
    </submittedName>
</protein>
<keyword evidence="4" id="KW-1185">Reference proteome</keyword>
<accession>A0ABD3PKU7</accession>
<dbReference type="AlphaFoldDB" id="A0ABD3PKU7"/>
<name>A0ABD3PKU7_9STRA</name>
<keyword evidence="2" id="KW-0472">Membrane</keyword>
<reference evidence="3 4" key="1">
    <citation type="submission" date="2024-10" db="EMBL/GenBank/DDBJ databases">
        <title>Updated reference genomes for cyclostephanoid diatoms.</title>
        <authorList>
            <person name="Roberts W.R."/>
            <person name="Alverson A.J."/>
        </authorList>
    </citation>
    <scope>NUCLEOTIDE SEQUENCE [LARGE SCALE GENOMIC DNA]</scope>
    <source>
        <strain evidence="3 4">AJA276-08</strain>
    </source>
</reference>
<feature type="transmembrane region" description="Helical" evidence="2">
    <location>
        <begin position="187"/>
        <end position="206"/>
    </location>
</feature>
<sequence length="528" mass="59218">MMNSRSIGSGSGSGSGSISDGDGTLILPPPRMAGTTAPQPHHASSSAADWEYSDQDDSSRRKGQSQNDIIYYEPPIFLTQSTHSFLFTEPTCSLPFAFASLVMAMSFACLVLALLYNLYDAGDGNNPLNVPVNVNVTVKITQYLALTIGLLMEEEIPESLYLLRVISKRSLRGAEPDIRYSKFVTCALLRVISGYLFIVNFFVVVVQETSVIGIFFDGLALQFLQQIDDVAFRLARFSVFGTRIKRASMRRCFQREFQKSPPERRKKVTRFVGALYLVNFCIMMTGMAVITARQSRGQYTCQSITTRFGDNIWENAFVVNSTTGRFSGEKFDLIYSYFNGVYVANGTRDGRPVYTEQNKGDSSPYQVKVGATIRYCKEERAWVFMHEHIHKDAMTLGSSCPWLLRSPETDSFNLMEVLGDWSIWTGTISTNAAFRTTCNFCKTYVDCNYHGVCIDGRCVCEISESDGRPLYTGEHCEHPRACERLVGNGGGRWEILSKDDNTHWTVYGRGVYRLLDEEANSTISDDHV</sequence>
<feature type="non-terminal residue" evidence="3">
    <location>
        <position position="528"/>
    </location>
</feature>
<evidence type="ECO:0000256" key="1">
    <source>
        <dbReference type="SAM" id="MobiDB-lite"/>
    </source>
</evidence>
<feature type="transmembrane region" description="Helical" evidence="2">
    <location>
        <begin position="271"/>
        <end position="292"/>
    </location>
</feature>
<keyword evidence="2" id="KW-1133">Transmembrane helix</keyword>
<feature type="transmembrane region" description="Helical" evidence="2">
    <location>
        <begin position="96"/>
        <end position="119"/>
    </location>
</feature>